<dbReference type="InterPro" id="IPR006121">
    <property type="entry name" value="HMA_dom"/>
</dbReference>
<dbReference type="OrthoDB" id="603535at2759"/>
<dbReference type="Gene3D" id="3.30.70.100">
    <property type="match status" value="1"/>
</dbReference>
<comment type="caution">
    <text evidence="4">The sequence shown here is derived from an EMBL/GenBank/DDBJ whole genome shotgun (WGS) entry which is preliminary data.</text>
</comment>
<name>A0A5A7PKN6_STRAF</name>
<evidence type="ECO:0000256" key="1">
    <source>
        <dbReference type="ARBA" id="ARBA00004170"/>
    </source>
</evidence>
<proteinExistence type="predicted"/>
<dbReference type="GO" id="GO:0009626">
    <property type="term" value="P:plant-type hypersensitive response"/>
    <property type="evidence" value="ECO:0007669"/>
    <property type="project" value="UniProtKB-KW"/>
</dbReference>
<dbReference type="PANTHER" id="PTHR22814:SF305">
    <property type="entry name" value="HEAVY METAL TRANSPORT_DETOXIFICATION SUPERFAMILY PROTEIN"/>
    <property type="match status" value="1"/>
</dbReference>
<comment type="subcellular location">
    <subcellularLocation>
        <location evidence="1">Membrane</location>
        <topology evidence="1">Peripheral membrane protein</topology>
    </subcellularLocation>
</comment>
<dbReference type="GO" id="GO:0016020">
    <property type="term" value="C:membrane"/>
    <property type="evidence" value="ECO:0007669"/>
    <property type="project" value="UniProtKB-SubCell"/>
</dbReference>
<evidence type="ECO:0000259" key="3">
    <source>
        <dbReference type="PROSITE" id="PS50846"/>
    </source>
</evidence>
<dbReference type="PROSITE" id="PS50846">
    <property type="entry name" value="HMA_2"/>
    <property type="match status" value="1"/>
</dbReference>
<organism evidence="4 5">
    <name type="scientific">Striga asiatica</name>
    <name type="common">Asiatic witchweed</name>
    <name type="synonym">Buchnera asiatica</name>
    <dbReference type="NCBI Taxonomy" id="4170"/>
    <lineage>
        <taxon>Eukaryota</taxon>
        <taxon>Viridiplantae</taxon>
        <taxon>Streptophyta</taxon>
        <taxon>Embryophyta</taxon>
        <taxon>Tracheophyta</taxon>
        <taxon>Spermatophyta</taxon>
        <taxon>Magnoliopsida</taxon>
        <taxon>eudicotyledons</taxon>
        <taxon>Gunneridae</taxon>
        <taxon>Pentapetalae</taxon>
        <taxon>asterids</taxon>
        <taxon>lamiids</taxon>
        <taxon>Lamiales</taxon>
        <taxon>Orobanchaceae</taxon>
        <taxon>Buchnereae</taxon>
        <taxon>Striga</taxon>
    </lineage>
</organism>
<accession>A0A5A7PKN6</accession>
<dbReference type="PANTHER" id="PTHR22814">
    <property type="entry name" value="COPPER TRANSPORT PROTEIN ATOX1-RELATED"/>
    <property type="match status" value="1"/>
</dbReference>
<dbReference type="Pfam" id="PF00403">
    <property type="entry name" value="HMA"/>
    <property type="match status" value="1"/>
</dbReference>
<dbReference type="EMBL" id="BKCP01004738">
    <property type="protein sequence ID" value="GER33443.1"/>
    <property type="molecule type" value="Genomic_DNA"/>
</dbReference>
<dbReference type="CDD" id="cd00371">
    <property type="entry name" value="HMA"/>
    <property type="match status" value="1"/>
</dbReference>
<evidence type="ECO:0000313" key="5">
    <source>
        <dbReference type="Proteomes" id="UP000325081"/>
    </source>
</evidence>
<keyword evidence="5" id="KW-1185">Reference proteome</keyword>
<dbReference type="SUPFAM" id="SSF55008">
    <property type="entry name" value="HMA, heavy metal-associated domain"/>
    <property type="match status" value="1"/>
</dbReference>
<evidence type="ECO:0000313" key="4">
    <source>
        <dbReference type="EMBL" id="GER33443.1"/>
    </source>
</evidence>
<reference evidence="5" key="1">
    <citation type="journal article" date="2019" name="Curr. Biol.">
        <title>Genome Sequence of Striga asiatica Provides Insight into the Evolution of Plant Parasitism.</title>
        <authorList>
            <person name="Yoshida S."/>
            <person name="Kim S."/>
            <person name="Wafula E.K."/>
            <person name="Tanskanen J."/>
            <person name="Kim Y.M."/>
            <person name="Honaas L."/>
            <person name="Yang Z."/>
            <person name="Spallek T."/>
            <person name="Conn C.E."/>
            <person name="Ichihashi Y."/>
            <person name="Cheong K."/>
            <person name="Cui S."/>
            <person name="Der J.P."/>
            <person name="Gundlach H."/>
            <person name="Jiao Y."/>
            <person name="Hori C."/>
            <person name="Ishida J.K."/>
            <person name="Kasahara H."/>
            <person name="Kiba T."/>
            <person name="Kim M.S."/>
            <person name="Koo N."/>
            <person name="Laohavisit A."/>
            <person name="Lee Y.H."/>
            <person name="Lumba S."/>
            <person name="McCourt P."/>
            <person name="Mortimer J.C."/>
            <person name="Mutuku J.M."/>
            <person name="Nomura T."/>
            <person name="Sasaki-Sekimoto Y."/>
            <person name="Seto Y."/>
            <person name="Wang Y."/>
            <person name="Wakatake T."/>
            <person name="Sakakibara H."/>
            <person name="Demura T."/>
            <person name="Yamaguchi S."/>
            <person name="Yoneyama K."/>
            <person name="Manabe R.I."/>
            <person name="Nelson D.C."/>
            <person name="Schulman A.H."/>
            <person name="Timko M.P."/>
            <person name="dePamphilis C.W."/>
            <person name="Choi D."/>
            <person name="Shirasu K."/>
        </authorList>
    </citation>
    <scope>NUCLEOTIDE SEQUENCE [LARGE SCALE GENOMIC DNA]</scope>
    <source>
        <strain evidence="5">cv. UVA1</strain>
    </source>
</reference>
<gene>
    <name evidence="4" type="ORF">STAS_09574</name>
</gene>
<keyword evidence="2" id="KW-0479">Metal-binding</keyword>
<dbReference type="InterPro" id="IPR036163">
    <property type="entry name" value="HMA_dom_sf"/>
</dbReference>
<sequence length="148" mass="17065">MANLQLVPAGKNVEAQYVEMMVPLYSYGCEKKIKRALANLKGIYSVNVDYDQQKVTVWGICDKHDVLTIVKSKRKGARFWNSNDEANRLHQESHSAPSSPKPSLIRKSSARYLTMIKRQSLKLDLSMVKRKSLNWQILKKVFVRSYSF</sequence>
<dbReference type="GO" id="GO:0046872">
    <property type="term" value="F:metal ion binding"/>
    <property type="evidence" value="ECO:0007669"/>
    <property type="project" value="UniProtKB-KW"/>
</dbReference>
<protein>
    <submittedName>
        <fullName evidence="4">Heavy metal transport/detoxification superfamily protein</fullName>
    </submittedName>
</protein>
<evidence type="ECO:0000256" key="2">
    <source>
        <dbReference type="ARBA" id="ARBA00022723"/>
    </source>
</evidence>
<dbReference type="Proteomes" id="UP000325081">
    <property type="component" value="Unassembled WGS sequence"/>
</dbReference>
<dbReference type="AlphaFoldDB" id="A0A5A7PKN6"/>
<feature type="domain" description="HMA" evidence="3">
    <location>
        <begin position="15"/>
        <end position="78"/>
    </location>
</feature>